<feature type="transmembrane region" description="Helical" evidence="10">
    <location>
        <begin position="342"/>
        <end position="362"/>
    </location>
</feature>
<keyword evidence="13" id="KW-1185">Reference proteome</keyword>
<feature type="transmembrane region" description="Helical" evidence="10">
    <location>
        <begin position="67"/>
        <end position="85"/>
    </location>
</feature>
<dbReference type="AlphaFoldDB" id="A0AAN6SBN0"/>
<dbReference type="EMBL" id="MU859450">
    <property type="protein sequence ID" value="KAK3947001.1"/>
    <property type="molecule type" value="Genomic_DNA"/>
</dbReference>
<comment type="caution">
    <text evidence="12">The sequence shown here is derived from an EMBL/GenBank/DDBJ whole genome shotgun (WGS) entry which is preliminary data.</text>
</comment>
<gene>
    <name evidence="12" type="ORF">QBC32DRAFT_107421</name>
</gene>
<keyword evidence="4 10" id="KW-1003">Cell membrane</keyword>
<keyword evidence="5 10" id="KW-0812">Transmembrane</keyword>
<dbReference type="InterPro" id="IPR026777">
    <property type="entry name" value="PRM1"/>
</dbReference>
<accession>A0AAN6SBN0</accession>
<feature type="transmembrane region" description="Helical" evidence="10">
    <location>
        <begin position="138"/>
        <end position="159"/>
    </location>
</feature>
<name>A0AAN6SBN0_9PEZI</name>
<evidence type="ECO:0000256" key="3">
    <source>
        <dbReference type="ARBA" id="ARBA00010780"/>
    </source>
</evidence>
<feature type="transmembrane region" description="Helical" evidence="10">
    <location>
        <begin position="420"/>
        <end position="442"/>
    </location>
</feature>
<evidence type="ECO:0000256" key="2">
    <source>
        <dbReference type="ARBA" id="ARBA00004651"/>
    </source>
</evidence>
<dbReference type="Proteomes" id="UP001303222">
    <property type="component" value="Unassembled WGS sequence"/>
</dbReference>
<feature type="compositionally biased region" description="Polar residues" evidence="11">
    <location>
        <begin position="758"/>
        <end position="772"/>
    </location>
</feature>
<feature type="transmembrane region" description="Helical" evidence="10">
    <location>
        <begin position="627"/>
        <end position="649"/>
    </location>
</feature>
<dbReference type="PANTHER" id="PTHR31030">
    <property type="entry name" value="PLASMA MEMBRANE FUSION PROTEIN PRM1"/>
    <property type="match status" value="1"/>
</dbReference>
<evidence type="ECO:0000256" key="8">
    <source>
        <dbReference type="ARBA" id="ARBA00023136"/>
    </source>
</evidence>
<keyword evidence="7 10" id="KW-1133">Transmembrane helix</keyword>
<evidence type="ECO:0000256" key="9">
    <source>
        <dbReference type="ARBA" id="ARBA00023180"/>
    </source>
</evidence>
<evidence type="ECO:0000256" key="11">
    <source>
        <dbReference type="SAM" id="MobiDB-lite"/>
    </source>
</evidence>
<proteinExistence type="inferred from homology"/>
<comment type="function">
    <text evidence="1 10">Involved in cell fusion during mating by stabilizing the plasma membrane fusion event.</text>
</comment>
<protein>
    <recommendedName>
        <fullName evidence="10">Plasma membrane fusion protein PRM1</fullName>
    </recommendedName>
</protein>
<feature type="region of interest" description="Disordered" evidence="11">
    <location>
        <begin position="655"/>
        <end position="728"/>
    </location>
</feature>
<dbReference type="GO" id="GO:0005886">
    <property type="term" value="C:plasma membrane"/>
    <property type="evidence" value="ECO:0007669"/>
    <property type="project" value="UniProtKB-SubCell"/>
</dbReference>
<evidence type="ECO:0000256" key="6">
    <source>
        <dbReference type="ARBA" id="ARBA00022971"/>
    </source>
</evidence>
<sequence length="787" mass="85674">MAYNEKYGGGFPPVPSSLNTATPWQNVDLHHGQADEHQLKSHPDTDPQITPYLGLRARLSQLWFNRWTILLILVLVRVILLTGSLKENIGDAKVKALSACTKVEDVGSAMASMPHYMSKGVNKMAAASMQKAVDAMSAVLRMILTGVQAIIMFVLNMYIGTFTCLVAALIHGGLHVATKVVEGATDLINKGIGAVTKGLAEDIQGFQKAIDNVEKSLNKGVGAVAGLLGGSNEPINFPDLNIDNRIRDLQGIKIDARSVVGGLDALDKKIPTFDQAKNLAESALAMPFNLIKQKINDTFSKVQVDEQMFPTAEKQALSFCSNNSFLRDFFESLITIVHKAKIAFFIVIIILAVLAMVVMGYLEYRAFLREKNRVKKINDDAFNSHDALYIASRRWTADSGIKIADKCFDRGSKNWLLVRWAVAYATSLPALFVLSLAIAGFFSCFCQWVLLRQIEQKAPELAAHVGDFAGDVVGTLKQVSTDWANSSNTVVSHMENNMNENVFGWLKEATESVNETLTTVENEIDNTLKTVFKDTVFLDIARDIVGCIVGRKIDSIQAGLEWMHEHAKVVLPRFDEDIFSTGAAQSTDGDSDINSFLAKPGAVTTDEINEAVGKVIRSLRNGIIQEALISLGLLLTYIIVVLIGVMGALMGMTTTPKTRGEGGQEFGKGGRPPSFHSHNDFDPALAPSNAMVGNPASPHYQNEKYGGGGGGDHLQPNEANANGGGHYGEASPAYEEVVYAGRVPVGKTRELITRYPSHQRTSSYPTVESSGPMQYENEKVPGYFTPI</sequence>
<keyword evidence="8 10" id="KW-0472">Membrane</keyword>
<dbReference type="GO" id="GO:0032220">
    <property type="term" value="P:plasma membrane fusion involved in cytogamy"/>
    <property type="evidence" value="ECO:0007669"/>
    <property type="project" value="TreeGrafter"/>
</dbReference>
<dbReference type="GO" id="GO:0043332">
    <property type="term" value="C:mating projection tip"/>
    <property type="evidence" value="ECO:0007669"/>
    <property type="project" value="UniProtKB-UniRule"/>
</dbReference>
<reference evidence="12" key="2">
    <citation type="submission" date="2023-06" db="EMBL/GenBank/DDBJ databases">
        <authorList>
            <consortium name="Lawrence Berkeley National Laboratory"/>
            <person name="Mondo S.J."/>
            <person name="Hensen N."/>
            <person name="Bonometti L."/>
            <person name="Westerberg I."/>
            <person name="Brannstrom I.O."/>
            <person name="Guillou S."/>
            <person name="Cros-Aarteil S."/>
            <person name="Calhoun S."/>
            <person name="Haridas S."/>
            <person name="Kuo A."/>
            <person name="Pangilinan J."/>
            <person name="Riley R."/>
            <person name="Labutti K."/>
            <person name="Andreopoulos B."/>
            <person name="Lipzen A."/>
            <person name="Chen C."/>
            <person name="Yanf M."/>
            <person name="Daum C."/>
            <person name="Ng V."/>
            <person name="Clum A."/>
            <person name="Steindorff A."/>
            <person name="Ohm R."/>
            <person name="Martin F."/>
            <person name="Silar P."/>
            <person name="Natvig D."/>
            <person name="Lalanne C."/>
            <person name="Gautier V."/>
            <person name="Ament-Velasquez S.L."/>
            <person name="Kruys A."/>
            <person name="Hutchinson M.I."/>
            <person name="Powell A.J."/>
            <person name="Barry K."/>
            <person name="Miller A.N."/>
            <person name="Grigoriev I.V."/>
            <person name="Debuchy R."/>
            <person name="Gladieux P."/>
            <person name="Thoren M.H."/>
            <person name="Johannesson H."/>
        </authorList>
    </citation>
    <scope>NUCLEOTIDE SEQUENCE</scope>
    <source>
        <strain evidence="12">CBS 626.80</strain>
    </source>
</reference>
<keyword evidence="9" id="KW-0325">Glycoprotein</keyword>
<evidence type="ECO:0000313" key="12">
    <source>
        <dbReference type="EMBL" id="KAK3947001.1"/>
    </source>
</evidence>
<reference evidence="12" key="1">
    <citation type="journal article" date="2023" name="Mol. Phylogenet. Evol.">
        <title>Genome-scale phylogeny and comparative genomics of the fungal order Sordariales.</title>
        <authorList>
            <person name="Hensen N."/>
            <person name="Bonometti L."/>
            <person name="Westerberg I."/>
            <person name="Brannstrom I.O."/>
            <person name="Guillou S."/>
            <person name="Cros-Aarteil S."/>
            <person name="Calhoun S."/>
            <person name="Haridas S."/>
            <person name="Kuo A."/>
            <person name="Mondo S."/>
            <person name="Pangilinan J."/>
            <person name="Riley R."/>
            <person name="LaButti K."/>
            <person name="Andreopoulos B."/>
            <person name="Lipzen A."/>
            <person name="Chen C."/>
            <person name="Yan M."/>
            <person name="Daum C."/>
            <person name="Ng V."/>
            <person name="Clum A."/>
            <person name="Steindorff A."/>
            <person name="Ohm R.A."/>
            <person name="Martin F."/>
            <person name="Silar P."/>
            <person name="Natvig D.O."/>
            <person name="Lalanne C."/>
            <person name="Gautier V."/>
            <person name="Ament-Velasquez S.L."/>
            <person name="Kruys A."/>
            <person name="Hutchinson M.I."/>
            <person name="Powell A.J."/>
            <person name="Barry K."/>
            <person name="Miller A.N."/>
            <person name="Grigoriev I.V."/>
            <person name="Debuchy R."/>
            <person name="Gladieux P."/>
            <person name="Hiltunen Thoren M."/>
            <person name="Johannesson H."/>
        </authorList>
    </citation>
    <scope>NUCLEOTIDE SEQUENCE</scope>
    <source>
        <strain evidence="12">CBS 626.80</strain>
    </source>
</reference>
<comment type="similarity">
    <text evidence="3 10">Belongs to the PRM1 family.</text>
</comment>
<organism evidence="12 13">
    <name type="scientific">Pseudoneurospora amorphoporcata</name>
    <dbReference type="NCBI Taxonomy" id="241081"/>
    <lineage>
        <taxon>Eukaryota</taxon>
        <taxon>Fungi</taxon>
        <taxon>Dikarya</taxon>
        <taxon>Ascomycota</taxon>
        <taxon>Pezizomycotina</taxon>
        <taxon>Sordariomycetes</taxon>
        <taxon>Sordariomycetidae</taxon>
        <taxon>Sordariales</taxon>
        <taxon>Sordariaceae</taxon>
        <taxon>Pseudoneurospora</taxon>
    </lineage>
</organism>
<keyword evidence="6 10" id="KW-0184">Conjugation</keyword>
<evidence type="ECO:0000313" key="13">
    <source>
        <dbReference type="Proteomes" id="UP001303222"/>
    </source>
</evidence>
<evidence type="ECO:0000256" key="1">
    <source>
        <dbReference type="ARBA" id="ARBA00002512"/>
    </source>
</evidence>
<evidence type="ECO:0000256" key="7">
    <source>
        <dbReference type="ARBA" id="ARBA00022989"/>
    </source>
</evidence>
<feature type="compositionally biased region" description="Gly residues" evidence="11">
    <location>
        <begin position="661"/>
        <end position="670"/>
    </location>
</feature>
<evidence type="ECO:0000256" key="4">
    <source>
        <dbReference type="ARBA" id="ARBA00022475"/>
    </source>
</evidence>
<dbReference type="PANTHER" id="PTHR31030:SF1">
    <property type="entry name" value="PLASMA MEMBRANE FUSION PROTEIN PRM1"/>
    <property type="match status" value="1"/>
</dbReference>
<evidence type="ECO:0000256" key="5">
    <source>
        <dbReference type="ARBA" id="ARBA00022692"/>
    </source>
</evidence>
<comment type="subcellular location">
    <subcellularLocation>
        <location evidence="2 10">Cell membrane</location>
        <topology evidence="2 10">Multi-pass membrane protein</topology>
    </subcellularLocation>
</comment>
<feature type="region of interest" description="Disordered" evidence="11">
    <location>
        <begin position="758"/>
        <end position="787"/>
    </location>
</feature>
<evidence type="ECO:0000256" key="10">
    <source>
        <dbReference type="RuleBase" id="RU366035"/>
    </source>
</evidence>